<dbReference type="InterPro" id="IPR010982">
    <property type="entry name" value="Lambda_DNA-bd_dom_sf"/>
</dbReference>
<protein>
    <submittedName>
        <fullName evidence="1">XRE family transcriptional regulator</fullName>
    </submittedName>
</protein>
<dbReference type="Gene3D" id="1.10.260.40">
    <property type="entry name" value="lambda repressor-like DNA-binding domains"/>
    <property type="match status" value="1"/>
</dbReference>
<accession>A0ABW1RCB1</accession>
<name>A0ABW1RCB1_9LACO</name>
<comment type="caution">
    <text evidence="1">The sequence shown here is derived from an EMBL/GenBank/DDBJ whole genome shotgun (WGS) entry which is preliminary data.</text>
</comment>
<sequence>MTELKITLKAARVNAGFSQNKAAQKLSEYFGKEISRSKITGFEKEPEKVPMAFGKAFSEIYRIPMEAILFTNESTERYTLKEA</sequence>
<evidence type="ECO:0000313" key="2">
    <source>
        <dbReference type="Proteomes" id="UP001596289"/>
    </source>
</evidence>
<gene>
    <name evidence="1" type="ORF">ACFQGP_07375</name>
</gene>
<proteinExistence type="predicted"/>
<evidence type="ECO:0000313" key="1">
    <source>
        <dbReference type="EMBL" id="MFC6170393.1"/>
    </source>
</evidence>
<dbReference type="Proteomes" id="UP001596289">
    <property type="component" value="Unassembled WGS sequence"/>
</dbReference>
<dbReference type="EMBL" id="JBHSSL010000041">
    <property type="protein sequence ID" value="MFC6170393.1"/>
    <property type="molecule type" value="Genomic_DNA"/>
</dbReference>
<reference evidence="2" key="1">
    <citation type="journal article" date="2019" name="Int. J. Syst. Evol. Microbiol.">
        <title>The Global Catalogue of Microorganisms (GCM) 10K type strain sequencing project: providing services to taxonomists for standard genome sequencing and annotation.</title>
        <authorList>
            <consortium name="The Broad Institute Genomics Platform"/>
            <consortium name="The Broad Institute Genome Sequencing Center for Infectious Disease"/>
            <person name="Wu L."/>
            <person name="Ma J."/>
        </authorList>
    </citation>
    <scope>NUCLEOTIDE SEQUENCE [LARGE SCALE GENOMIC DNA]</scope>
    <source>
        <strain evidence="2">CCM 8904</strain>
    </source>
</reference>
<dbReference type="RefSeq" id="WP_125552715.1">
    <property type="nucleotide sequence ID" value="NZ_JBHSSL010000041.1"/>
</dbReference>
<keyword evidence="2" id="KW-1185">Reference proteome</keyword>
<organism evidence="1 2">
    <name type="scientific">Loigolactobacillus jiayinensis</name>
    <dbReference type="NCBI Taxonomy" id="2486016"/>
    <lineage>
        <taxon>Bacteria</taxon>
        <taxon>Bacillati</taxon>
        <taxon>Bacillota</taxon>
        <taxon>Bacilli</taxon>
        <taxon>Lactobacillales</taxon>
        <taxon>Lactobacillaceae</taxon>
        <taxon>Loigolactobacillus</taxon>
    </lineage>
</organism>